<keyword evidence="4" id="KW-1185">Reference proteome</keyword>
<dbReference type="EMBL" id="CP126210">
    <property type="protein sequence ID" value="WIA11987.1"/>
    <property type="molecule type" value="Genomic_DNA"/>
</dbReference>
<sequence>MYRTRKARPSTVSHILQIIRPDVLLLNEFDYEPQHAAVEAFQTNYLAVPQAAGLEPLQYQFAYTDTVNTGVPSGRDFNHDGKSEGPQDCFGFGNHPGQYGMVLLSRFPIDSSSIRTFQFFLWADMPGAVLPTDPATGQPWYSEEDLQVFRLSSKSHWDVPIDIPCGDAPAAGCADASSPGCNSPTRRVHMLLHHPTPPAFDGPEHRNVMRNHDEIRLWADYVGCGGPESGTYLVDDAGVAGGLAPGASFVIMGDHNADPLDGGAAAAELHLQPAIDQLLGCCQVNAGFVPTSEGGRQAGNRHPWDETPAETKTSSFDLRVDYVLPSRDLPVLGGGVWWPVKQDPLAGLLEASDHRPVYLDVEVCAQSVATSV</sequence>
<feature type="region of interest" description="Disordered" evidence="1">
    <location>
        <begin position="292"/>
        <end position="311"/>
    </location>
</feature>
<gene>
    <name evidence="3" type="ORF">OEZ85_012068</name>
</gene>
<name>A0ABY8TUJ2_TETOB</name>
<evidence type="ECO:0000259" key="2">
    <source>
        <dbReference type="Pfam" id="PF03372"/>
    </source>
</evidence>
<evidence type="ECO:0000256" key="1">
    <source>
        <dbReference type="SAM" id="MobiDB-lite"/>
    </source>
</evidence>
<dbReference type="InterPro" id="IPR005135">
    <property type="entry name" value="Endo/exonuclease/phosphatase"/>
</dbReference>
<organism evidence="3 4">
    <name type="scientific">Tetradesmus obliquus</name>
    <name type="common">Green alga</name>
    <name type="synonym">Acutodesmus obliquus</name>
    <dbReference type="NCBI Taxonomy" id="3088"/>
    <lineage>
        <taxon>Eukaryota</taxon>
        <taxon>Viridiplantae</taxon>
        <taxon>Chlorophyta</taxon>
        <taxon>core chlorophytes</taxon>
        <taxon>Chlorophyceae</taxon>
        <taxon>CS clade</taxon>
        <taxon>Sphaeropleales</taxon>
        <taxon>Scenedesmaceae</taxon>
        <taxon>Tetradesmus</taxon>
    </lineage>
</organism>
<accession>A0ABY8TUJ2</accession>
<protein>
    <recommendedName>
        <fullName evidence="2">Endonuclease/exonuclease/phosphatase domain-containing protein</fullName>
    </recommendedName>
</protein>
<evidence type="ECO:0000313" key="3">
    <source>
        <dbReference type="EMBL" id="WIA11987.1"/>
    </source>
</evidence>
<evidence type="ECO:0000313" key="4">
    <source>
        <dbReference type="Proteomes" id="UP001244341"/>
    </source>
</evidence>
<dbReference type="InterPro" id="IPR036691">
    <property type="entry name" value="Endo/exonu/phosph_ase_sf"/>
</dbReference>
<dbReference type="SUPFAM" id="SSF56219">
    <property type="entry name" value="DNase I-like"/>
    <property type="match status" value="1"/>
</dbReference>
<dbReference type="Pfam" id="PF03372">
    <property type="entry name" value="Exo_endo_phos"/>
    <property type="match status" value="1"/>
</dbReference>
<dbReference type="Gene3D" id="3.60.10.10">
    <property type="entry name" value="Endonuclease/exonuclease/phosphatase"/>
    <property type="match status" value="1"/>
</dbReference>
<dbReference type="Proteomes" id="UP001244341">
    <property type="component" value="Chromosome 3b"/>
</dbReference>
<proteinExistence type="predicted"/>
<feature type="domain" description="Endonuclease/exonuclease/phosphatase" evidence="2">
    <location>
        <begin position="7"/>
        <end position="354"/>
    </location>
</feature>
<reference evidence="3 4" key="1">
    <citation type="submission" date="2023-05" db="EMBL/GenBank/DDBJ databases">
        <title>A 100% complete, gapless, phased diploid assembly of the Scenedesmus obliquus UTEX 3031 genome.</title>
        <authorList>
            <person name="Biondi T.C."/>
            <person name="Hanschen E.R."/>
            <person name="Kwon T."/>
            <person name="Eng W."/>
            <person name="Kruse C.P.S."/>
            <person name="Koehler S.I."/>
            <person name="Kunde Y."/>
            <person name="Gleasner C.D."/>
            <person name="You Mak K.T."/>
            <person name="Polle J."/>
            <person name="Hovde B.T."/>
            <person name="Starkenburg S.R."/>
        </authorList>
    </citation>
    <scope>NUCLEOTIDE SEQUENCE [LARGE SCALE GENOMIC DNA]</scope>
    <source>
        <strain evidence="3 4">DOE0152z</strain>
    </source>
</reference>